<evidence type="ECO:0000313" key="2">
    <source>
        <dbReference type="EMBL" id="MFC4360737.1"/>
    </source>
</evidence>
<protein>
    <recommendedName>
        <fullName evidence="4">DUF2796 domain-containing protein</fullName>
    </recommendedName>
</protein>
<name>A0ABV8V0R7_9GAMM</name>
<evidence type="ECO:0008006" key="4">
    <source>
        <dbReference type="Google" id="ProtNLM"/>
    </source>
</evidence>
<proteinExistence type="predicted"/>
<dbReference type="RefSeq" id="WP_290264529.1">
    <property type="nucleotide sequence ID" value="NZ_JAUFQG010000006.1"/>
</dbReference>
<feature type="signal peptide" evidence="1">
    <location>
        <begin position="1"/>
        <end position="27"/>
    </location>
</feature>
<reference evidence="3" key="1">
    <citation type="journal article" date="2019" name="Int. J. Syst. Evol. Microbiol.">
        <title>The Global Catalogue of Microorganisms (GCM) 10K type strain sequencing project: providing services to taxonomists for standard genome sequencing and annotation.</title>
        <authorList>
            <consortium name="The Broad Institute Genomics Platform"/>
            <consortium name="The Broad Institute Genome Sequencing Center for Infectious Disease"/>
            <person name="Wu L."/>
            <person name="Ma J."/>
        </authorList>
    </citation>
    <scope>NUCLEOTIDE SEQUENCE [LARGE SCALE GENOMIC DNA]</scope>
    <source>
        <strain evidence="3">CECT 8570</strain>
    </source>
</reference>
<organism evidence="2 3">
    <name type="scientific">Simiduia curdlanivorans</name>
    <dbReference type="NCBI Taxonomy" id="1492769"/>
    <lineage>
        <taxon>Bacteria</taxon>
        <taxon>Pseudomonadati</taxon>
        <taxon>Pseudomonadota</taxon>
        <taxon>Gammaproteobacteria</taxon>
        <taxon>Cellvibrionales</taxon>
        <taxon>Cellvibrionaceae</taxon>
        <taxon>Simiduia</taxon>
    </lineage>
</organism>
<dbReference type="EMBL" id="JBHSCX010000001">
    <property type="protein sequence ID" value="MFC4360737.1"/>
    <property type="molecule type" value="Genomic_DNA"/>
</dbReference>
<sequence>MANPFKRVNKLTRGLCLCLLFSPLVQAHLMVAQHGTLNIVDDGAFMVLSLAISSFQGIDDDNSGDINLLEFNRHRAEIVQAVKREITLQDAEGQCALEGVMLSPVTDHQALQDTTTQVANTQVASTQVAITQVTIMGRFSLAAPTSPLTLRIGLYGKHPLEKLMEVSARRKAAMEVNQFSPESPQGKFFTSN</sequence>
<dbReference type="Proteomes" id="UP001595840">
    <property type="component" value="Unassembled WGS sequence"/>
</dbReference>
<accession>A0ABV8V0R7</accession>
<dbReference type="InterPro" id="IPR018247">
    <property type="entry name" value="EF_Hand_1_Ca_BS"/>
</dbReference>
<keyword evidence="1" id="KW-0732">Signal</keyword>
<evidence type="ECO:0000313" key="3">
    <source>
        <dbReference type="Proteomes" id="UP001595840"/>
    </source>
</evidence>
<gene>
    <name evidence="2" type="ORF">ACFOX3_00415</name>
</gene>
<comment type="caution">
    <text evidence="2">The sequence shown here is derived from an EMBL/GenBank/DDBJ whole genome shotgun (WGS) entry which is preliminary data.</text>
</comment>
<keyword evidence="3" id="KW-1185">Reference proteome</keyword>
<evidence type="ECO:0000256" key="1">
    <source>
        <dbReference type="SAM" id="SignalP"/>
    </source>
</evidence>
<feature type="chain" id="PRO_5046477678" description="DUF2796 domain-containing protein" evidence="1">
    <location>
        <begin position="28"/>
        <end position="192"/>
    </location>
</feature>
<dbReference type="PROSITE" id="PS00018">
    <property type="entry name" value="EF_HAND_1"/>
    <property type="match status" value="1"/>
</dbReference>